<dbReference type="AlphaFoldDB" id="A0A2P2M2F1"/>
<dbReference type="Pfam" id="PF08172">
    <property type="entry name" value="CASP_C"/>
    <property type="match status" value="1"/>
</dbReference>
<organism evidence="2">
    <name type="scientific">Rhizophora mucronata</name>
    <name type="common">Asiatic mangrove</name>
    <dbReference type="NCBI Taxonomy" id="61149"/>
    <lineage>
        <taxon>Eukaryota</taxon>
        <taxon>Viridiplantae</taxon>
        <taxon>Streptophyta</taxon>
        <taxon>Embryophyta</taxon>
        <taxon>Tracheophyta</taxon>
        <taxon>Spermatophyta</taxon>
        <taxon>Magnoliopsida</taxon>
        <taxon>eudicotyledons</taxon>
        <taxon>Gunneridae</taxon>
        <taxon>Pentapetalae</taxon>
        <taxon>rosids</taxon>
        <taxon>fabids</taxon>
        <taxon>Malpighiales</taxon>
        <taxon>Rhizophoraceae</taxon>
        <taxon>Rhizophora</taxon>
    </lineage>
</organism>
<dbReference type="InterPro" id="IPR012955">
    <property type="entry name" value="CASP_C"/>
</dbReference>
<dbReference type="GO" id="GO:0000139">
    <property type="term" value="C:Golgi membrane"/>
    <property type="evidence" value="ECO:0007669"/>
    <property type="project" value="InterPro"/>
</dbReference>
<feature type="domain" description="CASP C-terminal" evidence="1">
    <location>
        <begin position="8"/>
        <end position="36"/>
    </location>
</feature>
<reference evidence="2" key="1">
    <citation type="submission" date="2018-02" db="EMBL/GenBank/DDBJ databases">
        <title>Rhizophora mucronata_Transcriptome.</title>
        <authorList>
            <person name="Meera S.P."/>
            <person name="Sreeshan A."/>
            <person name="Augustine A."/>
        </authorList>
    </citation>
    <scope>NUCLEOTIDE SEQUENCE</scope>
    <source>
        <tissue evidence="2">Leaf</tissue>
    </source>
</reference>
<evidence type="ECO:0000313" key="2">
    <source>
        <dbReference type="EMBL" id="MBX24397.1"/>
    </source>
</evidence>
<protein>
    <submittedName>
        <fullName evidence="2">Protein CASP isoform X2</fullName>
    </submittedName>
</protein>
<dbReference type="EMBL" id="GGEC01043913">
    <property type="protein sequence ID" value="MBX24397.1"/>
    <property type="molecule type" value="Transcribed_RNA"/>
</dbReference>
<accession>A0A2P2M2F1</accession>
<dbReference type="GO" id="GO:0006891">
    <property type="term" value="P:intra-Golgi vesicle-mediated transport"/>
    <property type="evidence" value="ECO:0007669"/>
    <property type="project" value="InterPro"/>
</dbReference>
<proteinExistence type="predicted"/>
<sequence>MNTDHKHVSDHDQSSILKVICSQRDRFRTHLRETEEAGYSIFLDLHYATPLWYI</sequence>
<evidence type="ECO:0000259" key="1">
    <source>
        <dbReference type="Pfam" id="PF08172"/>
    </source>
</evidence>
<name>A0A2P2M2F1_RHIMU</name>